<dbReference type="Proteomes" id="UP000494216">
    <property type="component" value="Unassembled WGS sequence"/>
</dbReference>
<dbReference type="EMBL" id="CADCXN010000126">
    <property type="protein sequence ID" value="CAA9893008.1"/>
    <property type="molecule type" value="Genomic_DNA"/>
</dbReference>
<reference evidence="1 2" key="1">
    <citation type="submission" date="2020-02" db="EMBL/GenBank/DDBJ databases">
        <authorList>
            <person name="Hogendoorn C."/>
        </authorList>
    </citation>
    <scope>NUCLEOTIDE SEQUENCE [LARGE SCALE GENOMIC DNA]</scope>
    <source>
        <strain evidence="1">METHB21</strain>
    </source>
</reference>
<organism evidence="1 2">
    <name type="scientific">Candidatus Methylobacter favarea</name>
    <dbReference type="NCBI Taxonomy" id="2707345"/>
    <lineage>
        <taxon>Bacteria</taxon>
        <taxon>Pseudomonadati</taxon>
        <taxon>Pseudomonadota</taxon>
        <taxon>Gammaproteobacteria</taxon>
        <taxon>Methylococcales</taxon>
        <taxon>Methylococcaceae</taxon>
        <taxon>Methylobacter</taxon>
    </lineage>
</organism>
<dbReference type="InterPro" id="IPR010865">
    <property type="entry name" value="DUF1499"/>
</dbReference>
<evidence type="ECO:0008006" key="3">
    <source>
        <dbReference type="Google" id="ProtNLM"/>
    </source>
</evidence>
<gene>
    <name evidence="1" type="ORF">METHB2_910009</name>
</gene>
<dbReference type="PANTHER" id="PTHR34801:SF6">
    <property type="entry name" value="SLL1620 PROTEIN"/>
    <property type="match status" value="1"/>
</dbReference>
<evidence type="ECO:0000313" key="1">
    <source>
        <dbReference type="EMBL" id="CAA9893008.1"/>
    </source>
</evidence>
<keyword evidence="2" id="KW-1185">Reference proteome</keyword>
<dbReference type="AlphaFoldDB" id="A0A8S0XW59"/>
<protein>
    <recommendedName>
        <fullName evidence="3">DUF1499 domain-containing protein</fullName>
    </recommendedName>
</protein>
<dbReference type="PIRSF" id="PIRSF026426">
    <property type="entry name" value="DUF1499"/>
    <property type="match status" value="1"/>
</dbReference>
<proteinExistence type="predicted"/>
<dbReference type="PANTHER" id="PTHR34801">
    <property type="entry name" value="EXPRESSED PROTEIN"/>
    <property type="match status" value="1"/>
</dbReference>
<dbReference type="Pfam" id="PF07386">
    <property type="entry name" value="DUF1499"/>
    <property type="match status" value="1"/>
</dbReference>
<name>A0A8S0XW59_9GAMM</name>
<sequence>MKFKFIFYIIFMTLLANSKGNPELEMKLAACPQSPNCVSSQATDKDHFIAPFKISGKTEDAWKALKQALAGQSRTLITQETGNTLHAEAASLVFRFVDDIDVVIDHNAKLIHIRSASRTGYSDFGVNRRRMEALRSKLQQAHVID</sequence>
<evidence type="ECO:0000313" key="2">
    <source>
        <dbReference type="Proteomes" id="UP000494216"/>
    </source>
</evidence>
<comment type="caution">
    <text evidence="1">The sequence shown here is derived from an EMBL/GenBank/DDBJ whole genome shotgun (WGS) entry which is preliminary data.</text>
</comment>
<accession>A0A8S0XW59</accession>